<accession>A0A2H0TXK2</accession>
<comment type="caution">
    <text evidence="2">The sequence shown here is derived from an EMBL/GenBank/DDBJ whole genome shotgun (WGS) entry which is preliminary data.</text>
</comment>
<dbReference type="Gene3D" id="2.60.40.1170">
    <property type="entry name" value="Mu homology domain, subdomain B"/>
    <property type="match status" value="1"/>
</dbReference>
<evidence type="ECO:0000313" key="3">
    <source>
        <dbReference type="Proteomes" id="UP000230852"/>
    </source>
</evidence>
<proteinExistence type="predicted"/>
<gene>
    <name evidence="2" type="ORF">COU28_04105</name>
</gene>
<name>A0A2H0TXK2_9BACT</name>
<organism evidence="2 3">
    <name type="scientific">Candidatus Magasanikbacteria bacterium CG10_big_fil_rev_8_21_14_0_10_36_16</name>
    <dbReference type="NCBI Taxonomy" id="1974645"/>
    <lineage>
        <taxon>Bacteria</taxon>
        <taxon>Candidatus Magasanikiibacteriota</taxon>
    </lineage>
</organism>
<feature type="domain" description="DUF11" evidence="1">
    <location>
        <begin position="40"/>
        <end position="118"/>
    </location>
</feature>
<protein>
    <recommendedName>
        <fullName evidence="1">DUF11 domain-containing protein</fullName>
    </recommendedName>
</protein>
<reference evidence="3" key="1">
    <citation type="submission" date="2017-09" db="EMBL/GenBank/DDBJ databases">
        <title>Depth-based differentiation of microbial function through sediment-hosted aquifers and enrichment of novel symbionts in the deep terrestrial subsurface.</title>
        <authorList>
            <person name="Probst A.J."/>
            <person name="Ladd B."/>
            <person name="Jarett J.K."/>
            <person name="Geller-Mcgrath D.E."/>
            <person name="Sieber C.M.K."/>
            <person name="Emerson J.B."/>
            <person name="Anantharaman K."/>
            <person name="Thomas B.C."/>
            <person name="Malmstrom R."/>
            <person name="Stieglmeier M."/>
            <person name="Klingl A."/>
            <person name="Woyke T."/>
            <person name="Ryan C.M."/>
            <person name="Banfield J.F."/>
        </authorList>
    </citation>
    <scope>NUCLEOTIDE SEQUENCE [LARGE SCALE GENOMIC DNA]</scope>
</reference>
<evidence type="ECO:0000259" key="1">
    <source>
        <dbReference type="Pfam" id="PF01345"/>
    </source>
</evidence>
<dbReference type="AlphaFoldDB" id="A0A2H0TXK2"/>
<dbReference type="EMBL" id="PFBU01000078">
    <property type="protein sequence ID" value="PIR77966.1"/>
    <property type="molecule type" value="Genomic_DNA"/>
</dbReference>
<dbReference type="InterPro" id="IPR001434">
    <property type="entry name" value="OmcB-like_DUF11"/>
</dbReference>
<dbReference type="Proteomes" id="UP000230852">
    <property type="component" value="Unassembled WGS sequence"/>
</dbReference>
<dbReference type="Pfam" id="PF01345">
    <property type="entry name" value="DUF11"/>
    <property type="match status" value="1"/>
</dbReference>
<evidence type="ECO:0000313" key="2">
    <source>
        <dbReference type="EMBL" id="PIR77966.1"/>
    </source>
</evidence>
<sequence length="436" mass="48599">MASLSYKQEGKQLEEEKSSPFIAVLRGSVLKANITLTDKILAKSTTPIAIELKNEGDIEMNNIILPFQLPNNTTLINQKITKGNFISNNWTINKLAPNETASLEAFLNFNLDNKQNTLNLKFTPEITVNNKTIHQETWQKDLAILHPNLEITANWENDARNLHPGEITNIYFDIKNTGDSELDNINLLLPIPKNIIDSHQFLTINNLKMTNNQVIINSNQNLKPGESTQIKLEIPTKDYPTGGTDLTLTLNPQLEAKVKNLANIYKTNFQTNKINIGTSLFSTAEIRYYTTEGDQLGRGPLPPQVGEETKYWAVIQMSNGTSRLDNLHFSATLPSYIIWTGKSSVSLGNDISFEPSTRQVNWNLTSMPANTSGGVYFELSITPDVSMLATNPVLLKNINISGHDNFIDQDISKPFGNLDNSLKTDNIGRIKGSVVK</sequence>